<reference evidence="2 3" key="1">
    <citation type="submission" date="2020-02" db="EMBL/GenBank/DDBJ databases">
        <title>Whole-genome analyses of novel actinobacteria.</title>
        <authorList>
            <person name="Sahin N."/>
        </authorList>
    </citation>
    <scope>NUCLEOTIDE SEQUENCE [LARGE SCALE GENOMIC DNA]</scope>
    <source>
        <strain evidence="2 3">A7024</strain>
    </source>
</reference>
<organism evidence="2 3">
    <name type="scientific">Streptomyces coryli</name>
    <dbReference type="NCBI Taxonomy" id="1128680"/>
    <lineage>
        <taxon>Bacteria</taxon>
        <taxon>Bacillati</taxon>
        <taxon>Actinomycetota</taxon>
        <taxon>Actinomycetes</taxon>
        <taxon>Kitasatosporales</taxon>
        <taxon>Streptomycetaceae</taxon>
        <taxon>Streptomyces</taxon>
    </lineage>
</organism>
<protein>
    <submittedName>
        <fullName evidence="2">Uncharacterized protein</fullName>
    </submittedName>
</protein>
<gene>
    <name evidence="2" type="ORF">G5C51_08905</name>
</gene>
<comment type="caution">
    <text evidence="2">The sequence shown here is derived from an EMBL/GenBank/DDBJ whole genome shotgun (WGS) entry which is preliminary data.</text>
</comment>
<sequence>MFEYELHEARATELHRQAAERRLAREAAKADKKARKSGRVHGRSHGRQWVKAA</sequence>
<feature type="compositionally biased region" description="Basic and acidic residues" evidence="1">
    <location>
        <begin position="21"/>
        <end position="31"/>
    </location>
</feature>
<dbReference type="Proteomes" id="UP000481583">
    <property type="component" value="Unassembled WGS sequence"/>
</dbReference>
<evidence type="ECO:0000256" key="1">
    <source>
        <dbReference type="SAM" id="MobiDB-lite"/>
    </source>
</evidence>
<dbReference type="EMBL" id="JAAKZV010000025">
    <property type="protein sequence ID" value="NGN64023.1"/>
    <property type="molecule type" value="Genomic_DNA"/>
</dbReference>
<dbReference type="RefSeq" id="WP_165234553.1">
    <property type="nucleotide sequence ID" value="NZ_JAAKZV010000025.1"/>
</dbReference>
<accession>A0A6G4TW31</accession>
<proteinExistence type="predicted"/>
<evidence type="ECO:0000313" key="2">
    <source>
        <dbReference type="EMBL" id="NGN64023.1"/>
    </source>
</evidence>
<evidence type="ECO:0000313" key="3">
    <source>
        <dbReference type="Proteomes" id="UP000481583"/>
    </source>
</evidence>
<name>A0A6G4TW31_9ACTN</name>
<feature type="region of interest" description="Disordered" evidence="1">
    <location>
        <begin position="21"/>
        <end position="53"/>
    </location>
</feature>
<feature type="compositionally biased region" description="Basic residues" evidence="1">
    <location>
        <begin position="32"/>
        <end position="53"/>
    </location>
</feature>
<dbReference type="AlphaFoldDB" id="A0A6G4TW31"/>
<keyword evidence="3" id="KW-1185">Reference proteome</keyword>